<sequence>MRQAWWWLGLFVLICVLIYLLDSMLMPFVAGTILAYLVNPLANRFQQWGLNRPLAVCAVFLVLILGIAAAFLMLLPPVIGQAKQLGALIPSVFDWFENVLAPQVQSWTGYDPASELDNIQAVLLENWRDAGGYAAQALGQIGRSGMAFVTWITYVGLIPVIIFYLLLDWNRLVINLSSLVPRHWRDDVFRITQRCDEVLASFIRGQLLVMVALGAIYALGLTLMGLNFGLLIGFIAGLASIVPFLGFIVGICVALVVALFQYGSWLAILGVVVVFAIGQTVESVVLQPKLLGDKIGLHPVAVIFAVLAGGQLFGFVGVLLALPAAAVLMVLLRELNERYKHSALFDADYAAPQERPLDTSVPAAPHANAVQDAARNDQVRHQRRESP</sequence>
<dbReference type="RefSeq" id="WP_259036668.1">
    <property type="nucleotide sequence ID" value="NZ_JAJISC010000005.1"/>
</dbReference>
<reference evidence="8" key="1">
    <citation type="submission" date="2021-11" db="EMBL/GenBank/DDBJ databases">
        <title>Halomonas sp., isolated from a coastal aquaculture zone in Dongshan Bay.</title>
        <authorList>
            <person name="Lin W."/>
        </authorList>
    </citation>
    <scope>NUCLEOTIDE SEQUENCE</scope>
    <source>
        <strain evidence="8">Yzlin-01</strain>
    </source>
</reference>
<evidence type="ECO:0000256" key="1">
    <source>
        <dbReference type="ARBA" id="ARBA00004141"/>
    </source>
</evidence>
<gene>
    <name evidence="8" type="ORF">LLY24_12665</name>
</gene>
<keyword evidence="9" id="KW-1185">Reference proteome</keyword>
<name>A0ABT2EF04_9GAMM</name>
<dbReference type="Proteomes" id="UP001165542">
    <property type="component" value="Unassembled WGS sequence"/>
</dbReference>
<evidence type="ECO:0000256" key="7">
    <source>
        <dbReference type="SAM" id="Phobius"/>
    </source>
</evidence>
<evidence type="ECO:0000256" key="4">
    <source>
        <dbReference type="ARBA" id="ARBA00022989"/>
    </source>
</evidence>
<feature type="transmembrane region" description="Helical" evidence="7">
    <location>
        <begin position="207"/>
        <end position="226"/>
    </location>
</feature>
<feature type="transmembrane region" description="Helical" evidence="7">
    <location>
        <begin position="50"/>
        <end position="75"/>
    </location>
</feature>
<feature type="region of interest" description="Disordered" evidence="6">
    <location>
        <begin position="356"/>
        <end position="387"/>
    </location>
</feature>
<evidence type="ECO:0000256" key="5">
    <source>
        <dbReference type="ARBA" id="ARBA00023136"/>
    </source>
</evidence>
<evidence type="ECO:0000313" key="8">
    <source>
        <dbReference type="EMBL" id="MCS2610169.1"/>
    </source>
</evidence>
<dbReference type="EMBL" id="JAJISC010000005">
    <property type="protein sequence ID" value="MCS2610169.1"/>
    <property type="molecule type" value="Genomic_DNA"/>
</dbReference>
<evidence type="ECO:0000313" key="9">
    <source>
        <dbReference type="Proteomes" id="UP001165542"/>
    </source>
</evidence>
<feature type="transmembrane region" description="Helical" evidence="7">
    <location>
        <begin position="301"/>
        <end position="332"/>
    </location>
</feature>
<dbReference type="PANTHER" id="PTHR21716">
    <property type="entry name" value="TRANSMEMBRANE PROTEIN"/>
    <property type="match status" value="1"/>
</dbReference>
<comment type="subcellular location">
    <subcellularLocation>
        <location evidence="1">Membrane</location>
        <topology evidence="1">Multi-pass membrane protein</topology>
    </subcellularLocation>
</comment>
<dbReference type="PANTHER" id="PTHR21716:SF64">
    <property type="entry name" value="AI-2 TRANSPORT PROTEIN TQSA"/>
    <property type="match status" value="1"/>
</dbReference>
<feature type="transmembrane region" description="Helical" evidence="7">
    <location>
        <begin position="232"/>
        <end position="257"/>
    </location>
</feature>
<keyword evidence="4 7" id="KW-1133">Transmembrane helix</keyword>
<keyword evidence="5 7" id="KW-0472">Membrane</keyword>
<evidence type="ECO:0000256" key="2">
    <source>
        <dbReference type="ARBA" id="ARBA00009773"/>
    </source>
</evidence>
<feature type="transmembrane region" description="Helical" evidence="7">
    <location>
        <begin position="148"/>
        <end position="167"/>
    </location>
</feature>
<accession>A0ABT2EF04</accession>
<dbReference type="Pfam" id="PF01594">
    <property type="entry name" value="AI-2E_transport"/>
    <property type="match status" value="1"/>
</dbReference>
<dbReference type="InterPro" id="IPR002549">
    <property type="entry name" value="AI-2E-like"/>
</dbReference>
<feature type="compositionally biased region" description="Basic and acidic residues" evidence="6">
    <location>
        <begin position="374"/>
        <end position="387"/>
    </location>
</feature>
<comment type="caution">
    <text evidence="8">The sequence shown here is derived from an EMBL/GenBank/DDBJ whole genome shotgun (WGS) entry which is preliminary data.</text>
</comment>
<evidence type="ECO:0000256" key="6">
    <source>
        <dbReference type="SAM" id="MobiDB-lite"/>
    </source>
</evidence>
<protein>
    <submittedName>
        <fullName evidence="8">AI-2E family transporter</fullName>
    </submittedName>
</protein>
<evidence type="ECO:0000256" key="3">
    <source>
        <dbReference type="ARBA" id="ARBA00022692"/>
    </source>
</evidence>
<feature type="transmembrane region" description="Helical" evidence="7">
    <location>
        <begin position="6"/>
        <end position="38"/>
    </location>
</feature>
<comment type="similarity">
    <text evidence="2">Belongs to the autoinducer-2 exporter (AI-2E) (TC 2.A.86) family.</text>
</comment>
<proteinExistence type="inferred from homology"/>
<organism evidence="8 9">
    <name type="scientific">Halomonas dongshanensis</name>
    <dbReference type="NCBI Taxonomy" id="2890835"/>
    <lineage>
        <taxon>Bacteria</taxon>
        <taxon>Pseudomonadati</taxon>
        <taxon>Pseudomonadota</taxon>
        <taxon>Gammaproteobacteria</taxon>
        <taxon>Oceanospirillales</taxon>
        <taxon>Halomonadaceae</taxon>
        <taxon>Halomonas</taxon>
    </lineage>
</organism>
<feature type="transmembrane region" description="Helical" evidence="7">
    <location>
        <begin position="264"/>
        <end position="281"/>
    </location>
</feature>
<keyword evidence="3 7" id="KW-0812">Transmembrane</keyword>